<gene>
    <name evidence="1" type="ORF">DFQ12_3125</name>
</gene>
<dbReference type="OrthoDB" id="696008at2"/>
<name>A0A420B894_SPHD1</name>
<proteinExistence type="predicted"/>
<reference evidence="1 2" key="1">
    <citation type="submission" date="2018-09" db="EMBL/GenBank/DDBJ databases">
        <title>Genomic Encyclopedia of Type Strains, Phase III (KMG-III): the genomes of soil and plant-associated and newly described type strains.</title>
        <authorList>
            <person name="Whitman W."/>
        </authorList>
    </citation>
    <scope>NUCLEOTIDE SEQUENCE [LARGE SCALE GENOMIC DNA]</scope>
    <source>
        <strain evidence="1 2">CECT 7938</strain>
    </source>
</reference>
<dbReference type="PROSITE" id="PS51257">
    <property type="entry name" value="PROKAR_LIPOPROTEIN"/>
    <property type="match status" value="1"/>
</dbReference>
<dbReference type="RefSeq" id="WP_120259879.1">
    <property type="nucleotide sequence ID" value="NZ_RAPY01000002.1"/>
</dbReference>
<dbReference type="Gene3D" id="2.60.40.2340">
    <property type="match status" value="2"/>
</dbReference>
<protein>
    <submittedName>
        <fullName evidence="1">Uncharacterized protein</fullName>
    </submittedName>
</protein>
<keyword evidence="2" id="KW-1185">Reference proteome</keyword>
<accession>A0A420B894</accession>
<comment type="caution">
    <text evidence="1">The sequence shown here is derived from an EMBL/GenBank/DDBJ whole genome shotgun (WGS) entry which is preliminary data.</text>
</comment>
<sequence>MRTLKYNIGLGLMLLFIGLFSACKQDVGSPLDLNADVDIVSFKVGTAIGTIDQQKGSISVLVPAGTDLSALAPVIALPSEARVSPTSGLAQNFSFSSTTPVTYRVYNGNLYNTYQVTVKEIKAEITAFRIGDRSGLIDQQNKQIKIYLPLGTDLKSLTPSVEFTSGASIAPGLGGFVNLNSPVKYTLTYMGQTFQYTVTAILGEEPKQVQTIYNGETVVPHFDGLGVSGVDSPYANPKTKGANTTPFCASFIRDAETGAGWHGGALWNANKVNINPAAYNRFSIMVLKDVEGDVQLEIQSDGEQNKDWLRARYVKAHVGEWQELIFEVPAGRTANINNILVMPHEHPNGQPVAFPTQRMYWDELKALPKE</sequence>
<evidence type="ECO:0000313" key="2">
    <source>
        <dbReference type="Proteomes" id="UP000286246"/>
    </source>
</evidence>
<organism evidence="1 2">
    <name type="scientific">Sphingobacterium detergens</name>
    <dbReference type="NCBI Taxonomy" id="1145106"/>
    <lineage>
        <taxon>Bacteria</taxon>
        <taxon>Pseudomonadati</taxon>
        <taxon>Bacteroidota</taxon>
        <taxon>Sphingobacteriia</taxon>
        <taxon>Sphingobacteriales</taxon>
        <taxon>Sphingobacteriaceae</taxon>
        <taxon>Sphingobacterium</taxon>
    </lineage>
</organism>
<dbReference type="EMBL" id="RAPY01000002">
    <property type="protein sequence ID" value="RKE52879.1"/>
    <property type="molecule type" value="Genomic_DNA"/>
</dbReference>
<evidence type="ECO:0000313" key="1">
    <source>
        <dbReference type="EMBL" id="RKE52879.1"/>
    </source>
</evidence>
<dbReference type="Proteomes" id="UP000286246">
    <property type="component" value="Unassembled WGS sequence"/>
</dbReference>
<dbReference type="AlphaFoldDB" id="A0A420B894"/>